<keyword evidence="2" id="KW-1185">Reference proteome</keyword>
<name>A0A316TEY9_9ACTN</name>
<dbReference type="Proteomes" id="UP000245507">
    <property type="component" value="Unassembled WGS sequence"/>
</dbReference>
<evidence type="ECO:0000313" key="2">
    <source>
        <dbReference type="Proteomes" id="UP000245507"/>
    </source>
</evidence>
<dbReference type="EMBL" id="QGDD01000004">
    <property type="protein sequence ID" value="PWN03083.1"/>
    <property type="molecule type" value="Genomic_DNA"/>
</dbReference>
<proteinExistence type="predicted"/>
<evidence type="ECO:0000313" key="1">
    <source>
        <dbReference type="EMBL" id="PWN03083.1"/>
    </source>
</evidence>
<organism evidence="1 2">
    <name type="scientific">Nocardioides silvaticus</name>
    <dbReference type="NCBI Taxonomy" id="2201891"/>
    <lineage>
        <taxon>Bacteria</taxon>
        <taxon>Bacillati</taxon>
        <taxon>Actinomycetota</taxon>
        <taxon>Actinomycetes</taxon>
        <taxon>Propionibacteriales</taxon>
        <taxon>Nocardioidaceae</taxon>
        <taxon>Nocardioides</taxon>
    </lineage>
</organism>
<dbReference type="AlphaFoldDB" id="A0A316TEY9"/>
<dbReference type="GO" id="GO:0020037">
    <property type="term" value="F:heme binding"/>
    <property type="evidence" value="ECO:0007669"/>
    <property type="project" value="InterPro"/>
</dbReference>
<gene>
    <name evidence="1" type="ORF">DJ010_11570</name>
</gene>
<accession>A0A316TEY9</accession>
<evidence type="ECO:0008006" key="3">
    <source>
        <dbReference type="Google" id="ProtNLM"/>
    </source>
</evidence>
<dbReference type="OrthoDB" id="3368165at2"/>
<reference evidence="1 2" key="1">
    <citation type="submission" date="2018-05" db="EMBL/GenBank/DDBJ databases">
        <title>Nocardioides silvaticus genome.</title>
        <authorList>
            <person name="Li C."/>
            <person name="Wang G."/>
        </authorList>
    </citation>
    <scope>NUCLEOTIDE SEQUENCE [LARGE SCALE GENOMIC DNA]</scope>
    <source>
        <strain evidence="1 2">CCTCC AB 2018079</strain>
    </source>
</reference>
<sequence>MAGITRQLTRLRRSAKPLHPAGSVVVGRLVRTGDSDSGVRWLDEPGEDEVIVRISRAIGLPGAVPDIYGLALRVPTTEGRADVLLATTGLGKVTRFVLTAGRQVTARPLTTLVPYRSPRGPLLLAAKPLGSGPDGSAGLRFELQWSVGLGPWATFAVLDVPSTSGPDSAISFDAVENPPPGLENYRWVRRLREPAYATARKTSGRD</sequence>
<dbReference type="SUPFAM" id="SSF56634">
    <property type="entry name" value="Heme-dependent catalase-like"/>
    <property type="match status" value="1"/>
</dbReference>
<dbReference type="InterPro" id="IPR020835">
    <property type="entry name" value="Catalase_sf"/>
</dbReference>
<protein>
    <recommendedName>
        <fullName evidence="3">Phosphodiesterase</fullName>
    </recommendedName>
</protein>
<comment type="caution">
    <text evidence="1">The sequence shown here is derived from an EMBL/GenBank/DDBJ whole genome shotgun (WGS) entry which is preliminary data.</text>
</comment>